<feature type="region of interest" description="Disordered" evidence="1">
    <location>
        <begin position="71"/>
        <end position="97"/>
    </location>
</feature>
<evidence type="ECO:0000313" key="2">
    <source>
        <dbReference type="EMBL" id="TEB18196.1"/>
    </source>
</evidence>
<name>A0A4Y7SAE0_COPMI</name>
<feature type="compositionally biased region" description="Low complexity" evidence="1">
    <location>
        <begin position="82"/>
        <end position="94"/>
    </location>
</feature>
<accession>A0A4Y7SAE0</accession>
<dbReference type="AlphaFoldDB" id="A0A4Y7SAE0"/>
<protein>
    <submittedName>
        <fullName evidence="2">Uncharacterized protein</fullName>
    </submittedName>
</protein>
<gene>
    <name evidence="2" type="ORF">FA13DRAFT_1720311</name>
</gene>
<dbReference type="Proteomes" id="UP000298030">
    <property type="component" value="Unassembled WGS sequence"/>
</dbReference>
<keyword evidence="3" id="KW-1185">Reference proteome</keyword>
<proteinExistence type="predicted"/>
<dbReference type="EMBL" id="QPFP01000281">
    <property type="protein sequence ID" value="TEB18196.1"/>
    <property type="molecule type" value="Genomic_DNA"/>
</dbReference>
<sequence>MDSARRATKSVWEELYSFYGTGNIDIEAMAFKPYDTPPRYEEALEHPNVLPSEDFVGGTTYLNFIVNGVHTDSPSSSPPSSPRSSTPTSRSSSPYRVPAAFRDPEEVAFCNLVHDFEGEYERLQQLVSECRSVTANLRVTANAILKVEENWKTEGHRLELVEIIRPVVDAGESTIAYPSNSAHIETAIVRTCAPKVTVHPSPNRYVV</sequence>
<evidence type="ECO:0000313" key="3">
    <source>
        <dbReference type="Proteomes" id="UP000298030"/>
    </source>
</evidence>
<comment type="caution">
    <text evidence="2">The sequence shown here is derived from an EMBL/GenBank/DDBJ whole genome shotgun (WGS) entry which is preliminary data.</text>
</comment>
<reference evidence="2 3" key="1">
    <citation type="journal article" date="2019" name="Nat. Ecol. Evol.">
        <title>Megaphylogeny resolves global patterns of mushroom evolution.</title>
        <authorList>
            <person name="Varga T."/>
            <person name="Krizsan K."/>
            <person name="Foldi C."/>
            <person name="Dima B."/>
            <person name="Sanchez-Garcia M."/>
            <person name="Sanchez-Ramirez S."/>
            <person name="Szollosi G.J."/>
            <person name="Szarkandi J.G."/>
            <person name="Papp V."/>
            <person name="Albert L."/>
            <person name="Andreopoulos W."/>
            <person name="Angelini C."/>
            <person name="Antonin V."/>
            <person name="Barry K.W."/>
            <person name="Bougher N.L."/>
            <person name="Buchanan P."/>
            <person name="Buyck B."/>
            <person name="Bense V."/>
            <person name="Catcheside P."/>
            <person name="Chovatia M."/>
            <person name="Cooper J."/>
            <person name="Damon W."/>
            <person name="Desjardin D."/>
            <person name="Finy P."/>
            <person name="Geml J."/>
            <person name="Haridas S."/>
            <person name="Hughes K."/>
            <person name="Justo A."/>
            <person name="Karasinski D."/>
            <person name="Kautmanova I."/>
            <person name="Kiss B."/>
            <person name="Kocsube S."/>
            <person name="Kotiranta H."/>
            <person name="LaButti K.M."/>
            <person name="Lechner B.E."/>
            <person name="Liimatainen K."/>
            <person name="Lipzen A."/>
            <person name="Lukacs Z."/>
            <person name="Mihaltcheva S."/>
            <person name="Morgado L.N."/>
            <person name="Niskanen T."/>
            <person name="Noordeloos M.E."/>
            <person name="Ohm R.A."/>
            <person name="Ortiz-Santana B."/>
            <person name="Ovrebo C."/>
            <person name="Racz N."/>
            <person name="Riley R."/>
            <person name="Savchenko A."/>
            <person name="Shiryaev A."/>
            <person name="Soop K."/>
            <person name="Spirin V."/>
            <person name="Szebenyi C."/>
            <person name="Tomsovsky M."/>
            <person name="Tulloss R.E."/>
            <person name="Uehling J."/>
            <person name="Grigoriev I.V."/>
            <person name="Vagvolgyi C."/>
            <person name="Papp T."/>
            <person name="Martin F.M."/>
            <person name="Miettinen O."/>
            <person name="Hibbett D.S."/>
            <person name="Nagy L.G."/>
        </authorList>
    </citation>
    <scope>NUCLEOTIDE SEQUENCE [LARGE SCALE GENOMIC DNA]</scope>
    <source>
        <strain evidence="2 3">FP101781</strain>
    </source>
</reference>
<organism evidence="2 3">
    <name type="scientific">Coprinellus micaceus</name>
    <name type="common">Glistening ink-cap mushroom</name>
    <name type="synonym">Coprinus micaceus</name>
    <dbReference type="NCBI Taxonomy" id="71717"/>
    <lineage>
        <taxon>Eukaryota</taxon>
        <taxon>Fungi</taxon>
        <taxon>Dikarya</taxon>
        <taxon>Basidiomycota</taxon>
        <taxon>Agaricomycotina</taxon>
        <taxon>Agaricomycetes</taxon>
        <taxon>Agaricomycetidae</taxon>
        <taxon>Agaricales</taxon>
        <taxon>Agaricineae</taxon>
        <taxon>Psathyrellaceae</taxon>
        <taxon>Coprinellus</taxon>
    </lineage>
</organism>
<evidence type="ECO:0000256" key="1">
    <source>
        <dbReference type="SAM" id="MobiDB-lite"/>
    </source>
</evidence>